<keyword evidence="3" id="KW-1133">Transmembrane helix</keyword>
<dbReference type="GO" id="GO:0015232">
    <property type="term" value="F:heme transmembrane transporter activity"/>
    <property type="evidence" value="ECO:0007669"/>
    <property type="project" value="InterPro"/>
</dbReference>
<reference evidence="5 6" key="1">
    <citation type="journal article" date="2017" name="Appl. Environ. Microbiol.">
        <title>Parallel evolution of two clades of a major Atlantic endemic Vibrio parahaemolyticus pathogen lineage by independent acquisition of related pathogenicity islands.</title>
        <authorList>
            <person name="Xu F."/>
            <person name="Gonzalez-Escalona N."/>
            <person name="Drees K.P."/>
            <person name="Sebra R.P."/>
            <person name="Cooper V.S."/>
            <person name="Jones S.H."/>
            <person name="Whistler C.A."/>
        </authorList>
    </citation>
    <scope>NUCLEOTIDE SEQUENCE [LARGE SCALE GENOMIC DNA]</scope>
    <source>
        <strain evidence="5 6">MAVP-3</strain>
    </source>
</reference>
<dbReference type="PANTHER" id="PTHR43653">
    <property type="entry name" value="CYTOCHROME C ASSEMBLY PROTEIN-RELATED"/>
    <property type="match status" value="1"/>
</dbReference>
<evidence type="ECO:0000256" key="3">
    <source>
        <dbReference type="SAM" id="Phobius"/>
    </source>
</evidence>
<protein>
    <recommendedName>
        <fullName evidence="4">Cytochrome c assembly protein domain-containing protein</fullName>
    </recommendedName>
</protein>
<dbReference type="GO" id="GO:0016020">
    <property type="term" value="C:membrane"/>
    <property type="evidence" value="ECO:0007669"/>
    <property type="project" value="InterPro"/>
</dbReference>
<dbReference type="PRINTS" id="PR01410">
    <property type="entry name" value="CCBIOGENESIS"/>
</dbReference>
<name>A0A227G8B3_VIBPH</name>
<feature type="transmembrane region" description="Helical" evidence="3">
    <location>
        <begin position="12"/>
        <end position="29"/>
    </location>
</feature>
<organism evidence="5 6">
    <name type="scientific">Vibrio parahaemolyticus</name>
    <dbReference type="NCBI Taxonomy" id="670"/>
    <lineage>
        <taxon>Bacteria</taxon>
        <taxon>Pseudomonadati</taxon>
        <taxon>Pseudomonadota</taxon>
        <taxon>Gammaproteobacteria</taxon>
        <taxon>Vibrionales</taxon>
        <taxon>Vibrionaceae</taxon>
        <taxon>Vibrio</taxon>
    </lineage>
</organism>
<feature type="domain" description="Cytochrome c assembly protein" evidence="4">
    <location>
        <begin position="3"/>
        <end position="63"/>
    </location>
</feature>
<sequence length="71" mass="8073">NEWYRCTRKAAYFAWGTLTVGILVGSWWAYNELGWGGWWFWDPVENASLLPWLTGTALLHSGVLAKKNQGA</sequence>
<keyword evidence="2" id="KW-0201">Cytochrome c-type biogenesis</keyword>
<evidence type="ECO:0000313" key="6">
    <source>
        <dbReference type="Proteomes" id="UP000214596"/>
    </source>
</evidence>
<dbReference type="AlphaFoldDB" id="A0A227G8B3"/>
<dbReference type="InterPro" id="IPR003567">
    <property type="entry name" value="Cyt_c_biogenesis"/>
</dbReference>
<feature type="non-terminal residue" evidence="5">
    <location>
        <position position="71"/>
    </location>
</feature>
<dbReference type="EMBL" id="NIXT01005765">
    <property type="protein sequence ID" value="OXD90086.1"/>
    <property type="molecule type" value="Genomic_DNA"/>
</dbReference>
<evidence type="ECO:0000259" key="4">
    <source>
        <dbReference type="Pfam" id="PF01578"/>
    </source>
</evidence>
<evidence type="ECO:0000256" key="2">
    <source>
        <dbReference type="ARBA" id="ARBA00022748"/>
    </source>
</evidence>
<accession>A0A227G8B3</accession>
<dbReference type="Pfam" id="PF01578">
    <property type="entry name" value="Cytochrom_C_asm"/>
    <property type="match status" value="1"/>
</dbReference>
<comment type="similarity">
    <text evidence="1">Belongs to the CcmF/CycK/Ccl1/NrfE/CcsA family.</text>
</comment>
<dbReference type="InterPro" id="IPR002541">
    <property type="entry name" value="Cyt_c_assembly"/>
</dbReference>
<feature type="non-terminal residue" evidence="5">
    <location>
        <position position="1"/>
    </location>
</feature>
<evidence type="ECO:0000313" key="5">
    <source>
        <dbReference type="EMBL" id="OXD90086.1"/>
    </source>
</evidence>
<comment type="caution">
    <text evidence="5">The sequence shown here is derived from an EMBL/GenBank/DDBJ whole genome shotgun (WGS) entry which is preliminary data.</text>
</comment>
<dbReference type="Proteomes" id="UP000214596">
    <property type="component" value="Unassembled WGS sequence"/>
</dbReference>
<dbReference type="GO" id="GO:0020037">
    <property type="term" value="F:heme binding"/>
    <property type="evidence" value="ECO:0007669"/>
    <property type="project" value="InterPro"/>
</dbReference>
<gene>
    <name evidence="5" type="ORF">CA163_40330</name>
</gene>
<dbReference type="PANTHER" id="PTHR43653:SF1">
    <property type="entry name" value="CYTOCHROME C-TYPE BIOGENESIS PROTEIN CCMF"/>
    <property type="match status" value="1"/>
</dbReference>
<keyword evidence="3" id="KW-0472">Membrane</keyword>
<keyword evidence="3" id="KW-0812">Transmembrane</keyword>
<evidence type="ECO:0000256" key="1">
    <source>
        <dbReference type="ARBA" id="ARBA00009186"/>
    </source>
</evidence>
<dbReference type="GO" id="GO:0017004">
    <property type="term" value="P:cytochrome complex assembly"/>
    <property type="evidence" value="ECO:0007669"/>
    <property type="project" value="UniProtKB-KW"/>
</dbReference>
<proteinExistence type="inferred from homology"/>